<dbReference type="InterPro" id="IPR036397">
    <property type="entry name" value="RNaseH_sf"/>
</dbReference>
<sequence>MALVQHHPRITLNECRAKLSTPVAKSTLSEEMKRRGLQYRQAVRIPALSQLHITKQIEWCKRMRGQNWSKVFFTDECSIWMNSSKIYVLTKKGQLINLPTFKHPAKTYLGWYFGNGQNKPQSFYRKLQPGTVQNSSK</sequence>
<accession>A0AAV7JHK1</accession>
<protein>
    <recommendedName>
        <fullName evidence="3">Transposase Tc1-like domain-containing protein</fullName>
    </recommendedName>
</protein>
<name>A0AAV7JHK1_9METZ</name>
<dbReference type="AlphaFoldDB" id="A0AAV7JHK1"/>
<dbReference type="Gene3D" id="3.30.420.10">
    <property type="entry name" value="Ribonuclease H-like superfamily/Ribonuclease H"/>
    <property type="match status" value="1"/>
</dbReference>
<dbReference type="Proteomes" id="UP001165289">
    <property type="component" value="Unassembled WGS sequence"/>
</dbReference>
<proteinExistence type="predicted"/>
<gene>
    <name evidence="1" type="ORF">LOD99_12140</name>
</gene>
<reference evidence="1 2" key="1">
    <citation type="journal article" date="2023" name="BMC Biol.">
        <title>The compact genome of the sponge Oopsacas minuta (Hexactinellida) is lacking key metazoan core genes.</title>
        <authorList>
            <person name="Santini S."/>
            <person name="Schenkelaars Q."/>
            <person name="Jourda C."/>
            <person name="Duchesne M."/>
            <person name="Belahbib H."/>
            <person name="Rocher C."/>
            <person name="Selva M."/>
            <person name="Riesgo A."/>
            <person name="Vervoort M."/>
            <person name="Leys S.P."/>
            <person name="Kodjabachian L."/>
            <person name="Le Bivic A."/>
            <person name="Borchiellini C."/>
            <person name="Claverie J.M."/>
            <person name="Renard E."/>
        </authorList>
    </citation>
    <scope>NUCLEOTIDE SEQUENCE [LARGE SCALE GENOMIC DNA]</scope>
    <source>
        <strain evidence="1">SPO-2</strain>
    </source>
</reference>
<keyword evidence="2" id="KW-1185">Reference proteome</keyword>
<evidence type="ECO:0000313" key="2">
    <source>
        <dbReference type="Proteomes" id="UP001165289"/>
    </source>
</evidence>
<organism evidence="1 2">
    <name type="scientific">Oopsacas minuta</name>
    <dbReference type="NCBI Taxonomy" id="111878"/>
    <lineage>
        <taxon>Eukaryota</taxon>
        <taxon>Metazoa</taxon>
        <taxon>Porifera</taxon>
        <taxon>Hexactinellida</taxon>
        <taxon>Hexasterophora</taxon>
        <taxon>Lyssacinosida</taxon>
        <taxon>Leucopsacidae</taxon>
        <taxon>Oopsacas</taxon>
    </lineage>
</organism>
<evidence type="ECO:0008006" key="3">
    <source>
        <dbReference type="Google" id="ProtNLM"/>
    </source>
</evidence>
<dbReference type="GO" id="GO:0003676">
    <property type="term" value="F:nucleic acid binding"/>
    <property type="evidence" value="ECO:0007669"/>
    <property type="project" value="InterPro"/>
</dbReference>
<dbReference type="EMBL" id="JAKMXF010000332">
    <property type="protein sequence ID" value="KAI6648331.1"/>
    <property type="molecule type" value="Genomic_DNA"/>
</dbReference>
<comment type="caution">
    <text evidence="1">The sequence shown here is derived from an EMBL/GenBank/DDBJ whole genome shotgun (WGS) entry which is preliminary data.</text>
</comment>
<evidence type="ECO:0000313" key="1">
    <source>
        <dbReference type="EMBL" id="KAI6648331.1"/>
    </source>
</evidence>